<dbReference type="InterPro" id="IPR000182">
    <property type="entry name" value="GNAT_dom"/>
</dbReference>
<reference evidence="4" key="1">
    <citation type="journal article" date="2021" name="PeerJ">
        <title>Extensive microbial diversity within the chicken gut microbiome revealed by metagenomics and culture.</title>
        <authorList>
            <person name="Gilroy R."/>
            <person name="Ravi A."/>
            <person name="Getino M."/>
            <person name="Pursley I."/>
            <person name="Horton D.L."/>
            <person name="Alikhan N.F."/>
            <person name="Baker D."/>
            <person name="Gharbi K."/>
            <person name="Hall N."/>
            <person name="Watson M."/>
            <person name="Adriaenssens E.M."/>
            <person name="Foster-Nyarko E."/>
            <person name="Jarju S."/>
            <person name="Secka A."/>
            <person name="Antonio M."/>
            <person name="Oren A."/>
            <person name="Chaudhuri R.R."/>
            <person name="La Ragione R."/>
            <person name="Hildebrand F."/>
            <person name="Pallen M.J."/>
        </authorList>
    </citation>
    <scope>NUCLEOTIDE SEQUENCE</scope>
    <source>
        <strain evidence="4">ChiGjej1B1-14440</strain>
    </source>
</reference>
<dbReference type="EC" id="2.3.1.-" evidence="4"/>
<organism evidence="4 5">
    <name type="scientific">Candidatus Erysipelatoclostridium merdavium</name>
    <dbReference type="NCBI Taxonomy" id="2838566"/>
    <lineage>
        <taxon>Bacteria</taxon>
        <taxon>Bacillati</taxon>
        <taxon>Bacillota</taxon>
        <taxon>Erysipelotrichia</taxon>
        <taxon>Erysipelotrichales</taxon>
        <taxon>Erysipelotrichales incertae sedis</taxon>
    </lineage>
</organism>
<dbReference type="Proteomes" id="UP000886724">
    <property type="component" value="Unassembled WGS sequence"/>
</dbReference>
<gene>
    <name evidence="4" type="ORF">H9980_08680</name>
</gene>
<feature type="domain" description="N-acetyltransferase" evidence="3">
    <location>
        <begin position="1"/>
        <end position="141"/>
    </location>
</feature>
<evidence type="ECO:0000313" key="5">
    <source>
        <dbReference type="Proteomes" id="UP000886724"/>
    </source>
</evidence>
<dbReference type="Gene3D" id="3.40.630.30">
    <property type="match status" value="1"/>
</dbReference>
<dbReference type="PANTHER" id="PTHR43800">
    <property type="entry name" value="PEPTIDYL-LYSINE N-ACETYLTRANSFERASE YJAB"/>
    <property type="match status" value="1"/>
</dbReference>
<dbReference type="AlphaFoldDB" id="A0A9D1XM54"/>
<comment type="caution">
    <text evidence="4">The sequence shown here is derived from an EMBL/GenBank/DDBJ whole genome shotgun (WGS) entry which is preliminary data.</text>
</comment>
<evidence type="ECO:0000259" key="3">
    <source>
        <dbReference type="PROSITE" id="PS51186"/>
    </source>
</evidence>
<dbReference type="SUPFAM" id="SSF55729">
    <property type="entry name" value="Acyl-CoA N-acyltransferases (Nat)"/>
    <property type="match status" value="1"/>
</dbReference>
<dbReference type="Pfam" id="PF13508">
    <property type="entry name" value="Acetyltransf_7"/>
    <property type="match status" value="1"/>
</dbReference>
<dbReference type="PROSITE" id="PS51186">
    <property type="entry name" value="GNAT"/>
    <property type="match status" value="1"/>
</dbReference>
<dbReference type="InterPro" id="IPR016181">
    <property type="entry name" value="Acyl_CoA_acyltransferase"/>
</dbReference>
<dbReference type="NCBIfam" id="NF007853">
    <property type="entry name" value="PRK10562.1"/>
    <property type="match status" value="1"/>
</dbReference>
<sequence>MIRKLQEKDIDIVMEIWLTANIEAHQFISPHYWYDSFKLVKEMIVQAEVYVYEINNNIYGFIGLNNDYIAGIFVCNQKQSMGIGKQLLDYVKEIKQQLKLNVYQKNTKAVNFYQRENFKIQNSCTDTDTGEKEYTMIWKNIIF</sequence>
<reference evidence="4" key="2">
    <citation type="submission" date="2021-04" db="EMBL/GenBank/DDBJ databases">
        <authorList>
            <person name="Gilroy R."/>
        </authorList>
    </citation>
    <scope>NUCLEOTIDE SEQUENCE</scope>
    <source>
        <strain evidence="4">ChiGjej1B1-14440</strain>
    </source>
</reference>
<proteinExistence type="predicted"/>
<dbReference type="CDD" id="cd04301">
    <property type="entry name" value="NAT_SF"/>
    <property type="match status" value="1"/>
</dbReference>
<dbReference type="EMBL" id="DXET01000190">
    <property type="protein sequence ID" value="HIX82028.1"/>
    <property type="molecule type" value="Genomic_DNA"/>
</dbReference>
<protein>
    <submittedName>
        <fullName evidence="4">N-acetyltransferase</fullName>
        <ecNumber evidence="4">2.3.1.-</ecNumber>
    </submittedName>
</protein>
<name>A0A9D1XM54_9FIRM</name>
<dbReference type="PANTHER" id="PTHR43800:SF1">
    <property type="entry name" value="PEPTIDYL-LYSINE N-ACETYLTRANSFERASE YJAB"/>
    <property type="match status" value="1"/>
</dbReference>
<evidence type="ECO:0000256" key="1">
    <source>
        <dbReference type="ARBA" id="ARBA00022679"/>
    </source>
</evidence>
<dbReference type="GO" id="GO:0016747">
    <property type="term" value="F:acyltransferase activity, transferring groups other than amino-acyl groups"/>
    <property type="evidence" value="ECO:0007669"/>
    <property type="project" value="InterPro"/>
</dbReference>
<evidence type="ECO:0000256" key="2">
    <source>
        <dbReference type="ARBA" id="ARBA00023315"/>
    </source>
</evidence>
<keyword evidence="1 4" id="KW-0808">Transferase</keyword>
<accession>A0A9D1XM54</accession>
<keyword evidence="2 4" id="KW-0012">Acyltransferase</keyword>
<evidence type="ECO:0000313" key="4">
    <source>
        <dbReference type="EMBL" id="HIX82028.1"/>
    </source>
</evidence>